<dbReference type="Proteomes" id="UP001430953">
    <property type="component" value="Unassembled WGS sequence"/>
</dbReference>
<dbReference type="AlphaFoldDB" id="A0AAW2GQE5"/>
<gene>
    <name evidence="2" type="ORF">PUN28_001621</name>
</gene>
<sequence>MFHGSRGIGGSPFTPTIPRSRRRDRLSFRVAANESARKNNTPSAIASAESICRRATTRNGKTLLHQSERFITRRVCARTDLLDCREQYYNGVLRFYVPSSIRTTVPRAFIDALTSSNAR</sequence>
<feature type="region of interest" description="Disordered" evidence="1">
    <location>
        <begin position="1"/>
        <end position="20"/>
    </location>
</feature>
<dbReference type="EMBL" id="JADYXP020000002">
    <property type="protein sequence ID" value="KAL0129459.1"/>
    <property type="molecule type" value="Genomic_DNA"/>
</dbReference>
<comment type="caution">
    <text evidence="2">The sequence shown here is derived from an EMBL/GenBank/DDBJ whole genome shotgun (WGS) entry which is preliminary data.</text>
</comment>
<organism evidence="2 3">
    <name type="scientific">Cardiocondyla obscurior</name>
    <dbReference type="NCBI Taxonomy" id="286306"/>
    <lineage>
        <taxon>Eukaryota</taxon>
        <taxon>Metazoa</taxon>
        <taxon>Ecdysozoa</taxon>
        <taxon>Arthropoda</taxon>
        <taxon>Hexapoda</taxon>
        <taxon>Insecta</taxon>
        <taxon>Pterygota</taxon>
        <taxon>Neoptera</taxon>
        <taxon>Endopterygota</taxon>
        <taxon>Hymenoptera</taxon>
        <taxon>Apocrita</taxon>
        <taxon>Aculeata</taxon>
        <taxon>Formicoidea</taxon>
        <taxon>Formicidae</taxon>
        <taxon>Myrmicinae</taxon>
        <taxon>Cardiocondyla</taxon>
    </lineage>
</organism>
<evidence type="ECO:0000313" key="3">
    <source>
        <dbReference type="Proteomes" id="UP001430953"/>
    </source>
</evidence>
<evidence type="ECO:0000313" key="2">
    <source>
        <dbReference type="EMBL" id="KAL0129459.1"/>
    </source>
</evidence>
<feature type="compositionally biased region" description="Gly residues" evidence="1">
    <location>
        <begin position="1"/>
        <end position="10"/>
    </location>
</feature>
<name>A0AAW2GQE5_9HYME</name>
<accession>A0AAW2GQE5</accession>
<protein>
    <submittedName>
        <fullName evidence="2">Uncharacterized protein</fullName>
    </submittedName>
</protein>
<reference evidence="2 3" key="1">
    <citation type="submission" date="2023-03" db="EMBL/GenBank/DDBJ databases">
        <title>High recombination rates correlate with genetic variation in Cardiocondyla obscurior ants.</title>
        <authorList>
            <person name="Errbii M."/>
        </authorList>
    </citation>
    <scope>NUCLEOTIDE SEQUENCE [LARGE SCALE GENOMIC DNA]</scope>
    <source>
        <strain evidence="2">Alpha-2009</strain>
        <tissue evidence="2">Whole body</tissue>
    </source>
</reference>
<keyword evidence="3" id="KW-1185">Reference proteome</keyword>
<proteinExistence type="predicted"/>
<evidence type="ECO:0000256" key="1">
    <source>
        <dbReference type="SAM" id="MobiDB-lite"/>
    </source>
</evidence>